<protein>
    <submittedName>
        <fullName evidence="4">Pre-mRNA-splicing factor cwf14</fullName>
    </submittedName>
</protein>
<organism evidence="4 5">
    <name type="scientific">Colletotrichum tanaceti</name>
    <dbReference type="NCBI Taxonomy" id="1306861"/>
    <lineage>
        <taxon>Eukaryota</taxon>
        <taxon>Fungi</taxon>
        <taxon>Dikarya</taxon>
        <taxon>Ascomycota</taxon>
        <taxon>Pezizomycotina</taxon>
        <taxon>Sordariomycetes</taxon>
        <taxon>Hypocreomycetidae</taxon>
        <taxon>Glomerellales</taxon>
        <taxon>Glomerellaceae</taxon>
        <taxon>Colletotrichum</taxon>
        <taxon>Colletotrichum destructivum species complex</taxon>
    </lineage>
</organism>
<dbReference type="GO" id="GO:0005681">
    <property type="term" value="C:spliceosomal complex"/>
    <property type="evidence" value="ECO:0007669"/>
    <property type="project" value="TreeGrafter"/>
</dbReference>
<dbReference type="AlphaFoldDB" id="A0A4U6XPK1"/>
<dbReference type="PANTHER" id="PTHR19411:SF0">
    <property type="entry name" value="PROTEIN BUD31 HOMOLOG"/>
    <property type="match status" value="1"/>
</dbReference>
<evidence type="ECO:0000313" key="4">
    <source>
        <dbReference type="EMBL" id="TKW57529.1"/>
    </source>
</evidence>
<proteinExistence type="inferred from homology"/>
<dbReference type="InterPro" id="IPR018230">
    <property type="entry name" value="BUD31/G10-rel_CS"/>
</dbReference>
<evidence type="ECO:0000256" key="1">
    <source>
        <dbReference type="ARBA" id="ARBA00004123"/>
    </source>
</evidence>
<dbReference type="Pfam" id="PF01125">
    <property type="entry name" value="BUD31"/>
    <property type="match status" value="1"/>
</dbReference>
<dbReference type="Proteomes" id="UP000310108">
    <property type="component" value="Unassembled WGS sequence"/>
</dbReference>
<dbReference type="PANTHER" id="PTHR19411">
    <property type="entry name" value="PROTEIN BUD31-RELATED"/>
    <property type="match status" value="1"/>
</dbReference>
<dbReference type="STRING" id="1306861.A0A4U6XPK1"/>
<accession>A0A4U6XPK1</accession>
<evidence type="ECO:0000313" key="5">
    <source>
        <dbReference type="Proteomes" id="UP000310108"/>
    </source>
</evidence>
<comment type="subcellular location">
    <subcellularLocation>
        <location evidence="1">Nucleus</location>
    </subcellularLocation>
</comment>
<dbReference type="PROSITE" id="PS00997">
    <property type="entry name" value="G10_1"/>
    <property type="match status" value="1"/>
</dbReference>
<evidence type="ECO:0000256" key="2">
    <source>
        <dbReference type="ARBA" id="ARBA00005287"/>
    </source>
</evidence>
<reference evidence="4 5" key="1">
    <citation type="journal article" date="2019" name="PLoS ONE">
        <title>Comparative genome analysis indicates high evolutionary potential of pathogenicity genes in Colletotrichum tanaceti.</title>
        <authorList>
            <person name="Lelwala R.V."/>
            <person name="Korhonen P.K."/>
            <person name="Young N.D."/>
            <person name="Scott J.B."/>
            <person name="Ades P.A."/>
            <person name="Gasser R.B."/>
            <person name="Taylor P.W.J."/>
        </authorList>
    </citation>
    <scope>NUCLEOTIDE SEQUENCE [LARGE SCALE GENOMIC DNA]</scope>
    <source>
        <strain evidence="4">BRIP57314</strain>
    </source>
</reference>
<keyword evidence="3" id="KW-0539">Nucleus</keyword>
<gene>
    <name evidence="4" type="primary">cwf14</name>
    <name evidence="4" type="ORF">CTA1_9568</name>
</gene>
<dbReference type="InterPro" id="IPR001748">
    <property type="entry name" value="BUD31"/>
</dbReference>
<name>A0A4U6XPK1_9PEZI</name>
<comment type="similarity">
    <text evidence="2">Belongs to the BUD31 (G10) family.</text>
</comment>
<comment type="caution">
    <text evidence="4">The sequence shown here is derived from an EMBL/GenBank/DDBJ whole genome shotgun (WGS) entry which is preliminary data.</text>
</comment>
<keyword evidence="5" id="KW-1185">Reference proteome</keyword>
<dbReference type="GO" id="GO:0000398">
    <property type="term" value="P:mRNA splicing, via spliceosome"/>
    <property type="evidence" value="ECO:0007669"/>
    <property type="project" value="TreeGrafter"/>
</dbReference>
<sequence length="276" mass="31482">MAMMGATVLVKERRAGCCCGVADRLSLRRRESWEALRSKVGDSRPITCGSLVSFIAKHSKYLGRYPYDKRLPIGTFCPTTYGVQDIPYVPTQPSSTSSFVIPYDRDTTDSRDERLLFARNCLPKNASFKMPPVRSSKRKPPPEGFSDIEDQLLIFQNKMKDAQNKPPPTGPKHQAQWEIFQIAHTRSRYIYDLYYEKEAISKQLYEWLLKNGYADAMLIAKWKKQGYEKLCCLRCVQTKETNFNSTCICRVPKAQLKEDQDVQCVSCGCHGCASSD</sequence>
<dbReference type="PRINTS" id="PR00322">
    <property type="entry name" value="G10"/>
</dbReference>
<dbReference type="EMBL" id="PJEX01000041">
    <property type="protein sequence ID" value="TKW57529.1"/>
    <property type="molecule type" value="Genomic_DNA"/>
</dbReference>
<evidence type="ECO:0000256" key="3">
    <source>
        <dbReference type="ARBA" id="ARBA00023242"/>
    </source>
</evidence>